<dbReference type="Pfam" id="PF04977">
    <property type="entry name" value="DivIC"/>
    <property type="match status" value="1"/>
</dbReference>
<evidence type="ECO:0000313" key="3">
    <source>
        <dbReference type="Proteomes" id="UP000002033"/>
    </source>
</evidence>
<dbReference type="EMBL" id="CP002083">
    <property type="protein sequence ID" value="ADJ23479.1"/>
    <property type="molecule type" value="Genomic_DNA"/>
</dbReference>
<keyword evidence="1" id="KW-0812">Transmembrane</keyword>
<keyword evidence="3" id="KW-1185">Reference proteome</keyword>
<sequence>MLRANRPERRNRHRHLTRQIFVLLACLTSTSYFVYHARYGRHGFEARTRLIERSALLDFENRGLESVRAKLRRDVALLSPEVPNSDLVEEIARDVLGYVRSNDKIVASR</sequence>
<dbReference type="KEGG" id="hdn:Hden_1672"/>
<dbReference type="AlphaFoldDB" id="D8JYM7"/>
<evidence type="ECO:0008006" key="4">
    <source>
        <dbReference type="Google" id="ProtNLM"/>
    </source>
</evidence>
<keyword evidence="1" id="KW-1133">Transmembrane helix</keyword>
<feature type="transmembrane region" description="Helical" evidence="1">
    <location>
        <begin position="20"/>
        <end position="37"/>
    </location>
</feature>
<evidence type="ECO:0000313" key="2">
    <source>
        <dbReference type="EMBL" id="ADJ23479.1"/>
    </source>
</evidence>
<dbReference type="STRING" id="582899.Hden_1672"/>
<accession>D8JYM7</accession>
<dbReference type="eggNOG" id="COG2919">
    <property type="taxonomic scope" value="Bacteria"/>
</dbReference>
<dbReference type="HOGENOM" id="CLU_159931_0_0_5"/>
<dbReference type="InterPro" id="IPR007060">
    <property type="entry name" value="FtsL/DivIC"/>
</dbReference>
<gene>
    <name evidence="2" type="ordered locus">Hden_1672</name>
</gene>
<evidence type="ECO:0000256" key="1">
    <source>
        <dbReference type="SAM" id="Phobius"/>
    </source>
</evidence>
<protein>
    <recommendedName>
        <fullName evidence="4">Septum formation initiator</fullName>
    </recommendedName>
</protein>
<name>D8JYM7_HYPDA</name>
<organism evidence="2 3">
    <name type="scientific">Hyphomicrobium denitrificans (strain ATCC 51888 / DSM 1869 / NCIMB 11706 / TK 0415)</name>
    <dbReference type="NCBI Taxonomy" id="582899"/>
    <lineage>
        <taxon>Bacteria</taxon>
        <taxon>Pseudomonadati</taxon>
        <taxon>Pseudomonadota</taxon>
        <taxon>Alphaproteobacteria</taxon>
        <taxon>Hyphomicrobiales</taxon>
        <taxon>Hyphomicrobiaceae</taxon>
        <taxon>Hyphomicrobium</taxon>
    </lineage>
</organism>
<proteinExistence type="predicted"/>
<keyword evidence="1" id="KW-0472">Membrane</keyword>
<reference evidence="3" key="1">
    <citation type="journal article" date="2011" name="J. Bacteriol.">
        <title>Genome sequences of eight morphologically diverse alphaproteobacteria.</title>
        <authorList>
            <consortium name="US DOE Joint Genome Institute"/>
            <person name="Brown P.J."/>
            <person name="Kysela D.T."/>
            <person name="Buechlein A."/>
            <person name="Hemmerich C."/>
            <person name="Brun Y.V."/>
        </authorList>
    </citation>
    <scope>NUCLEOTIDE SEQUENCE [LARGE SCALE GENOMIC DNA]</scope>
    <source>
        <strain evidence="3">ATCC 51888 / DSM 1869 / NCIB 11706 / TK 0415</strain>
    </source>
</reference>
<dbReference type="Proteomes" id="UP000002033">
    <property type="component" value="Chromosome"/>
</dbReference>